<dbReference type="Proteomes" id="UP000322530">
    <property type="component" value="Unassembled WGS sequence"/>
</dbReference>
<protein>
    <submittedName>
        <fullName evidence="1">Uncharacterized protein</fullName>
    </submittedName>
</protein>
<evidence type="ECO:0000313" key="1">
    <source>
        <dbReference type="EMBL" id="GCF08746.1"/>
    </source>
</evidence>
<dbReference type="AlphaFoldDB" id="A0A5A5TC74"/>
<reference evidence="1 2" key="1">
    <citation type="submission" date="2019-01" db="EMBL/GenBank/DDBJ databases">
        <title>Draft genome sequence of Dictyobacter sp. Uno17.</title>
        <authorList>
            <person name="Wang C.M."/>
            <person name="Zheng Y."/>
            <person name="Sakai Y."/>
            <person name="Abe K."/>
            <person name="Yokota A."/>
            <person name="Yabe S."/>
        </authorList>
    </citation>
    <scope>NUCLEOTIDE SEQUENCE [LARGE SCALE GENOMIC DNA]</scope>
    <source>
        <strain evidence="1 2">Uno17</strain>
    </source>
</reference>
<gene>
    <name evidence="1" type="ORF">KDI_23100</name>
</gene>
<dbReference type="PROSITE" id="PS51257">
    <property type="entry name" value="PROKAR_LIPOPROTEIN"/>
    <property type="match status" value="1"/>
</dbReference>
<dbReference type="OrthoDB" id="158783at2"/>
<sequence>MKKTKVQSTLYALAFYLLAGWLMACGISTHAQESSWQSSTPRVRALSTTPPVVHDGPAFLTHSGDGYTINYPANWIFSTNTTNAGNYQGDYFTDPLRGYSFHVYPSQDQTSPSQILDHLLTSIPGSQLIGKPDTITVNGIVWQQGKVLRTDIVTGQPLEIIGWVAKNPVAAQRIPYFVLHGDGSPTAFDTVNNTDFLVMLQSFHFTP</sequence>
<organism evidence="1 2">
    <name type="scientific">Dictyobacter arantiisoli</name>
    <dbReference type="NCBI Taxonomy" id="2014874"/>
    <lineage>
        <taxon>Bacteria</taxon>
        <taxon>Bacillati</taxon>
        <taxon>Chloroflexota</taxon>
        <taxon>Ktedonobacteria</taxon>
        <taxon>Ktedonobacterales</taxon>
        <taxon>Dictyobacteraceae</taxon>
        <taxon>Dictyobacter</taxon>
    </lineage>
</organism>
<evidence type="ECO:0000313" key="2">
    <source>
        <dbReference type="Proteomes" id="UP000322530"/>
    </source>
</evidence>
<comment type="caution">
    <text evidence="1">The sequence shown here is derived from an EMBL/GenBank/DDBJ whole genome shotgun (WGS) entry which is preliminary data.</text>
</comment>
<accession>A0A5A5TC74</accession>
<name>A0A5A5TC74_9CHLR</name>
<dbReference type="RefSeq" id="WP_149401727.1">
    <property type="nucleotide sequence ID" value="NZ_BIXY01000030.1"/>
</dbReference>
<keyword evidence="2" id="KW-1185">Reference proteome</keyword>
<dbReference type="EMBL" id="BIXY01000030">
    <property type="protein sequence ID" value="GCF08746.1"/>
    <property type="molecule type" value="Genomic_DNA"/>
</dbReference>
<proteinExistence type="predicted"/>